<dbReference type="SUPFAM" id="SSF57850">
    <property type="entry name" value="RING/U-box"/>
    <property type="match status" value="1"/>
</dbReference>
<dbReference type="Pfam" id="PF00097">
    <property type="entry name" value="zf-C3HC4"/>
    <property type="match status" value="1"/>
</dbReference>
<evidence type="ECO:0000259" key="15">
    <source>
        <dbReference type="PROSITE" id="PS50089"/>
    </source>
</evidence>
<evidence type="ECO:0000256" key="3">
    <source>
        <dbReference type="ARBA" id="ARBA00022679"/>
    </source>
</evidence>
<dbReference type="RefSeq" id="XP_030007147.1">
    <property type="nucleotide sequence ID" value="XM_030151287.1"/>
</dbReference>
<dbReference type="Proteomes" id="UP000472271">
    <property type="component" value="Chromosome 13"/>
</dbReference>
<keyword evidence="3 12" id="KW-0808">Transferase</keyword>
<dbReference type="InterPro" id="IPR018957">
    <property type="entry name" value="Znf_C3HC4_RING-type"/>
</dbReference>
<dbReference type="UniPathway" id="UPA00143"/>
<reference evidence="16" key="1">
    <citation type="submission" date="2019-06" db="EMBL/GenBank/DDBJ databases">
        <authorList>
            <consortium name="Wellcome Sanger Institute Data Sharing"/>
        </authorList>
    </citation>
    <scope>NUCLEOTIDE SEQUENCE [LARGE SCALE GENOMIC DNA]</scope>
</reference>
<dbReference type="CDD" id="cd16550">
    <property type="entry name" value="RING-HC_RNF168"/>
    <property type="match status" value="1"/>
</dbReference>
<dbReference type="InterPro" id="IPR051657">
    <property type="entry name" value="RNF168/RNF169_E3_ubiq-ligase"/>
</dbReference>
<dbReference type="InterPro" id="IPR034725">
    <property type="entry name" value="RNF168"/>
</dbReference>
<evidence type="ECO:0000256" key="11">
    <source>
        <dbReference type="ARBA" id="ARBA00023242"/>
    </source>
</evidence>
<keyword evidence="13" id="KW-0175">Coiled coil</keyword>
<dbReference type="OrthoDB" id="426657at2759"/>
<dbReference type="EC" id="2.3.2.27" evidence="2"/>
<sequence>MAPVSDVEVERGRGRSGGQPLSREDCLCPVCLEIYMEPVTLPCTHTFCKACFLESVDKATLCCPMCRRRVSTWARQNSRNKTLVNERLWRQIQTAFPLECQRRISGQDGDTDDAVGVPVSFHKVSQPGELRQEFEDQITKLTEEKRVQDEEQRRASEEYIQKLLAEEEEELQEERRRREEDERLARLISQQLNSVPVSQENLRPDVTAAKKKEKMNAGQIDKYLCPVQCRSSDSSPTSSFMANKENILLSQVKPPSERPLPRLDYYGPQTQRHDRQTDQSGASTPPLPSEEPRGVGALKRKTEDEGGATSKRGCPSSASSSAAAGGTVLNSIAELEAELQSRRRQEEEDRRLALILQKELDQEERQRATDRSKGSADAYHLRQARNTPKTPPTTAKRTARTSTATPSSSAQRKTSSSTSGSSSSGRQTTLTDMFTFSS</sequence>
<comment type="pathway">
    <text evidence="12">Protein modification; protein ubiquitination.</text>
</comment>
<evidence type="ECO:0000313" key="16">
    <source>
        <dbReference type="Ensembl" id="ENSSORP00005048113.1"/>
    </source>
</evidence>
<dbReference type="GO" id="GO:0042393">
    <property type="term" value="F:histone binding"/>
    <property type="evidence" value="ECO:0007669"/>
    <property type="project" value="UniProtKB-UniRule"/>
</dbReference>
<name>A0A673C796_9TELE</name>
<feature type="region of interest" description="Disordered" evidence="14">
    <location>
        <begin position="249"/>
        <end position="326"/>
    </location>
</feature>
<dbReference type="GO" id="GO:0061630">
    <property type="term" value="F:ubiquitin protein ligase activity"/>
    <property type="evidence" value="ECO:0007669"/>
    <property type="project" value="UniProtKB-EC"/>
</dbReference>
<dbReference type="InterPro" id="IPR013083">
    <property type="entry name" value="Znf_RING/FYVE/PHD"/>
</dbReference>
<evidence type="ECO:0000256" key="10">
    <source>
        <dbReference type="ARBA" id="ARBA00023204"/>
    </source>
</evidence>
<keyword evidence="6 12" id="KW-0863">Zinc-finger</keyword>
<gene>
    <name evidence="16" type="primary">rnf168</name>
    <name evidence="12" type="synonym">RNF168</name>
</gene>
<evidence type="ECO:0000256" key="12">
    <source>
        <dbReference type="HAMAP-Rule" id="MF_03066"/>
    </source>
</evidence>
<evidence type="ECO:0000256" key="6">
    <source>
        <dbReference type="ARBA" id="ARBA00022771"/>
    </source>
</evidence>
<comment type="similarity">
    <text evidence="12">Belongs to the RNF168 family.</text>
</comment>
<dbReference type="CTD" id="165918"/>
<keyword evidence="11 12" id="KW-0539">Nucleus</keyword>
<dbReference type="FunCoup" id="A0A673C796">
    <property type="interactions" value="700"/>
</dbReference>
<dbReference type="GO" id="GO:0031491">
    <property type="term" value="F:nucleosome binding"/>
    <property type="evidence" value="ECO:0007669"/>
    <property type="project" value="TreeGrafter"/>
</dbReference>
<keyword evidence="17" id="KW-1185">Reference proteome</keyword>
<dbReference type="GO" id="GO:0043130">
    <property type="term" value="F:ubiquitin binding"/>
    <property type="evidence" value="ECO:0007669"/>
    <property type="project" value="UniProtKB-UniRule"/>
</dbReference>
<dbReference type="RefSeq" id="XP_030007145.1">
    <property type="nucleotide sequence ID" value="XM_030151285.1"/>
</dbReference>
<evidence type="ECO:0000256" key="1">
    <source>
        <dbReference type="ARBA" id="ARBA00000900"/>
    </source>
</evidence>
<feature type="short sequence motif" description="UMI motif" evidence="12">
    <location>
        <begin position="157"/>
        <end position="165"/>
    </location>
</feature>
<feature type="short sequence motif" description="LR motif 2" evidence="12">
    <location>
        <begin position="371"/>
        <end position="382"/>
    </location>
</feature>
<keyword evidence="5 12" id="KW-0227">DNA damage</keyword>
<proteinExistence type="inferred from homology"/>
<feature type="region of interest" description="Disordered" evidence="14">
    <location>
        <begin position="1"/>
        <end position="21"/>
    </location>
</feature>
<dbReference type="AlphaFoldDB" id="A0A673C796"/>
<dbReference type="InParanoid" id="A0A673C796"/>
<dbReference type="SMART" id="SM00184">
    <property type="entry name" value="RING"/>
    <property type="match status" value="1"/>
</dbReference>
<dbReference type="PANTHER" id="PTHR23328:SF1">
    <property type="entry name" value="E3 UBIQUITIN-PROTEIN LIGASE RNF168"/>
    <property type="match status" value="1"/>
</dbReference>
<evidence type="ECO:0000256" key="5">
    <source>
        <dbReference type="ARBA" id="ARBA00022763"/>
    </source>
</evidence>
<dbReference type="GO" id="GO:0045739">
    <property type="term" value="P:positive regulation of DNA repair"/>
    <property type="evidence" value="ECO:0007669"/>
    <property type="project" value="UniProtKB-UniRule"/>
</dbReference>
<comment type="catalytic activity">
    <reaction evidence="1 12">
        <text>S-ubiquitinyl-[E2 ubiquitin-conjugating enzyme]-L-cysteine + [acceptor protein]-L-lysine = [E2 ubiquitin-conjugating enzyme]-L-cysteine + N(6)-ubiquitinyl-[acceptor protein]-L-lysine.</text>
        <dbReference type="EC" id="2.3.2.27"/>
    </reaction>
</comment>
<accession>A0A673C796</accession>
<keyword evidence="7 12" id="KW-0833">Ubl conjugation pathway</keyword>
<comment type="domain">
    <text evidence="12">The MIU motif (motif interacting with ubiquitin) mediates the interaction with both 'Lys-48'- and 'Lys-63'-linked ubiquitin chains. The UMI motif mediates interaction with ubiquitin with a preference for 'Lys-63'-linked ubiquitin. The specificity for different types of ubiquitin is mediated by juxtaposition of ubiquitin-binding motifs (MIU and UMI motifs) with LR motifs (LRMs).</text>
</comment>
<dbReference type="PANTHER" id="PTHR23328">
    <property type="entry name" value="RING-TYPE DOMAIN-CONTAINING PROTEIN"/>
    <property type="match status" value="1"/>
</dbReference>
<comment type="caution">
    <text evidence="12">Lacks conserved residue(s) required for the propagation of feature annotation.</text>
</comment>
<keyword evidence="4 12" id="KW-0479">Metal-binding</keyword>
<feature type="compositionally biased region" description="Basic and acidic residues" evidence="14">
    <location>
        <begin position="356"/>
        <end position="374"/>
    </location>
</feature>
<organism evidence="16 17">
    <name type="scientific">Sphaeramia orbicularis</name>
    <name type="common">orbiculate cardinalfish</name>
    <dbReference type="NCBI Taxonomy" id="375764"/>
    <lineage>
        <taxon>Eukaryota</taxon>
        <taxon>Metazoa</taxon>
        <taxon>Chordata</taxon>
        <taxon>Craniata</taxon>
        <taxon>Vertebrata</taxon>
        <taxon>Euteleostomi</taxon>
        <taxon>Actinopterygii</taxon>
        <taxon>Neopterygii</taxon>
        <taxon>Teleostei</taxon>
        <taxon>Neoteleostei</taxon>
        <taxon>Acanthomorphata</taxon>
        <taxon>Gobiaria</taxon>
        <taxon>Kurtiformes</taxon>
        <taxon>Apogonoidei</taxon>
        <taxon>Apogonidae</taxon>
        <taxon>Apogoninae</taxon>
        <taxon>Sphaeramia</taxon>
    </lineage>
</organism>
<evidence type="ECO:0000313" key="17">
    <source>
        <dbReference type="Proteomes" id="UP000472271"/>
    </source>
</evidence>
<evidence type="ECO:0000256" key="9">
    <source>
        <dbReference type="ARBA" id="ARBA00022853"/>
    </source>
</evidence>
<protein>
    <recommendedName>
        <fullName evidence="2">RING-type E3 ubiquitin transferase</fullName>
        <ecNumber evidence="2">2.3.2.27</ecNumber>
    </recommendedName>
</protein>
<evidence type="ECO:0000256" key="7">
    <source>
        <dbReference type="ARBA" id="ARBA00022786"/>
    </source>
</evidence>
<dbReference type="GO" id="GO:0005634">
    <property type="term" value="C:nucleus"/>
    <property type="evidence" value="ECO:0007669"/>
    <property type="project" value="UniProtKB-SubCell"/>
</dbReference>
<reference evidence="16" key="2">
    <citation type="submission" date="2025-08" db="UniProtKB">
        <authorList>
            <consortium name="Ensembl"/>
        </authorList>
    </citation>
    <scope>IDENTIFICATION</scope>
</reference>
<evidence type="ECO:0000256" key="14">
    <source>
        <dbReference type="SAM" id="MobiDB-lite"/>
    </source>
</evidence>
<dbReference type="GO" id="GO:0016567">
    <property type="term" value="P:protein ubiquitination"/>
    <property type="evidence" value="ECO:0007669"/>
    <property type="project" value="UniProtKB-UniRule"/>
</dbReference>
<dbReference type="GO" id="GO:0006325">
    <property type="term" value="P:chromatin organization"/>
    <property type="evidence" value="ECO:0007669"/>
    <property type="project" value="UniProtKB-KW"/>
</dbReference>
<reference evidence="16" key="3">
    <citation type="submission" date="2025-09" db="UniProtKB">
        <authorList>
            <consortium name="Ensembl"/>
        </authorList>
    </citation>
    <scope>IDENTIFICATION</scope>
</reference>
<dbReference type="GO" id="GO:0000151">
    <property type="term" value="C:ubiquitin ligase complex"/>
    <property type="evidence" value="ECO:0007669"/>
    <property type="project" value="UniProtKB-UniRule"/>
</dbReference>
<comment type="subcellular location">
    <subcellularLocation>
        <location evidence="12">Nucleus</location>
    </subcellularLocation>
    <text evidence="12">Localizes to double-strand breaks (DSBs) sites of DNA damage.</text>
</comment>
<evidence type="ECO:0000256" key="2">
    <source>
        <dbReference type="ARBA" id="ARBA00012483"/>
    </source>
</evidence>
<dbReference type="GO" id="GO:0006302">
    <property type="term" value="P:double-strand break repair"/>
    <property type="evidence" value="ECO:0007669"/>
    <property type="project" value="UniProtKB-UniRule"/>
</dbReference>
<evidence type="ECO:0000256" key="8">
    <source>
        <dbReference type="ARBA" id="ARBA00022833"/>
    </source>
</evidence>
<feature type="region of interest" description="Disordered" evidence="14">
    <location>
        <begin position="356"/>
        <end position="438"/>
    </location>
</feature>
<feature type="compositionally biased region" description="Low complexity" evidence="14">
    <location>
        <begin position="392"/>
        <end position="429"/>
    </location>
</feature>
<dbReference type="GO" id="GO:0035861">
    <property type="term" value="C:site of double-strand break"/>
    <property type="evidence" value="ECO:0007669"/>
    <property type="project" value="TreeGrafter"/>
</dbReference>
<dbReference type="HAMAP" id="MF_03066">
    <property type="entry name" value="RNF168"/>
    <property type="match status" value="1"/>
</dbReference>
<keyword evidence="9 12" id="KW-0156">Chromatin regulator</keyword>
<dbReference type="GO" id="GO:0008270">
    <property type="term" value="F:zinc ion binding"/>
    <property type="evidence" value="ECO:0007669"/>
    <property type="project" value="UniProtKB-KW"/>
</dbReference>
<feature type="coiled-coil region" evidence="13">
    <location>
        <begin position="131"/>
        <end position="184"/>
    </location>
</feature>
<evidence type="ECO:0000256" key="13">
    <source>
        <dbReference type="SAM" id="Coils"/>
    </source>
</evidence>
<evidence type="ECO:0000256" key="4">
    <source>
        <dbReference type="ARBA" id="ARBA00022723"/>
    </source>
</evidence>
<dbReference type="Gene3D" id="3.30.40.10">
    <property type="entry name" value="Zinc/RING finger domain, C3HC4 (zinc finger)"/>
    <property type="match status" value="1"/>
</dbReference>
<keyword evidence="10 12" id="KW-0234">DNA repair</keyword>
<dbReference type="Ensembl" id="ENSSORT00005049301.1">
    <property type="protein sequence ID" value="ENSSORP00005048113.1"/>
    <property type="gene ID" value="ENSSORG00005021965.1"/>
</dbReference>
<dbReference type="GeneID" id="115431042"/>
<dbReference type="InterPro" id="IPR001841">
    <property type="entry name" value="Znf_RING"/>
</dbReference>
<dbReference type="RefSeq" id="XP_030007146.1">
    <property type="nucleotide sequence ID" value="XM_030151286.1"/>
</dbReference>
<keyword evidence="8 12" id="KW-0862">Zinc</keyword>
<dbReference type="GO" id="GO:0010212">
    <property type="term" value="P:response to ionizing radiation"/>
    <property type="evidence" value="ECO:0007669"/>
    <property type="project" value="UniProtKB-UniRule"/>
</dbReference>
<dbReference type="CDD" id="cd22265">
    <property type="entry name" value="UDM1_RNF168"/>
    <property type="match status" value="1"/>
</dbReference>
<dbReference type="PROSITE" id="PS50089">
    <property type="entry name" value="ZF_RING_2"/>
    <property type="match status" value="1"/>
</dbReference>
<feature type="domain" description="RING-type" evidence="15">
    <location>
        <begin position="28"/>
        <end position="67"/>
    </location>
</feature>